<evidence type="ECO:0000313" key="2">
    <source>
        <dbReference type="EMBL" id="VFS56556.1"/>
    </source>
</evidence>
<protein>
    <submittedName>
        <fullName evidence="2">Aldehyde dehydrogenase PuuC</fullName>
        <ecNumber evidence="2">1.2.1.5</ecNumber>
    </submittedName>
</protein>
<sequence>MDFKHLAWWQDKAKSMEIETRLFINGEYCSAVDNTTFETIDPAAQHTLAHVARGKKADVDLAVSGRAPRL</sequence>
<dbReference type="InterPro" id="IPR016161">
    <property type="entry name" value="Ald_DH/histidinol_DH"/>
</dbReference>
<reference evidence="2 3" key="1">
    <citation type="submission" date="2019-03" db="EMBL/GenBank/DDBJ databases">
        <authorList>
            <consortium name="Pathogen Informatics"/>
        </authorList>
    </citation>
    <scope>NUCLEOTIDE SEQUENCE [LARGE SCALE GENOMIC DNA]</scope>
    <source>
        <strain evidence="2 3">NCTC12998</strain>
    </source>
</reference>
<proteinExistence type="predicted"/>
<dbReference type="Gene3D" id="3.40.605.10">
    <property type="entry name" value="Aldehyde Dehydrogenase, Chain A, domain 1"/>
    <property type="match status" value="1"/>
</dbReference>
<accession>A0A485A9A7</accession>
<dbReference type="EMBL" id="CAADJE010000002">
    <property type="protein sequence ID" value="VFS56556.1"/>
    <property type="molecule type" value="Genomic_DNA"/>
</dbReference>
<gene>
    <name evidence="2" type="primary">puuC_3</name>
    <name evidence="2" type="ORF">NCTC12998_00431</name>
</gene>
<dbReference type="Proteomes" id="UP000345637">
    <property type="component" value="Unassembled WGS sequence"/>
</dbReference>
<dbReference type="GO" id="GO:0004030">
    <property type="term" value="F:aldehyde dehydrogenase [NAD(P)+] activity"/>
    <property type="evidence" value="ECO:0007669"/>
    <property type="project" value="UniProtKB-EC"/>
</dbReference>
<dbReference type="InterPro" id="IPR016162">
    <property type="entry name" value="Ald_DH_N"/>
</dbReference>
<dbReference type="EC" id="1.2.1.5" evidence="2"/>
<organism evidence="2 3">
    <name type="scientific">Raoultella planticola</name>
    <name type="common">Klebsiella planticola</name>
    <dbReference type="NCBI Taxonomy" id="575"/>
    <lineage>
        <taxon>Bacteria</taxon>
        <taxon>Pseudomonadati</taxon>
        <taxon>Pseudomonadota</taxon>
        <taxon>Gammaproteobacteria</taxon>
        <taxon>Enterobacterales</taxon>
        <taxon>Enterobacteriaceae</taxon>
        <taxon>Klebsiella/Raoultella group</taxon>
        <taxon>Raoultella</taxon>
    </lineage>
</organism>
<dbReference type="AlphaFoldDB" id="A0A485A9A7"/>
<name>A0A485A9A7_RAOPL</name>
<evidence type="ECO:0000256" key="1">
    <source>
        <dbReference type="ARBA" id="ARBA00023002"/>
    </source>
</evidence>
<dbReference type="SUPFAM" id="SSF53720">
    <property type="entry name" value="ALDH-like"/>
    <property type="match status" value="1"/>
</dbReference>
<keyword evidence="1 2" id="KW-0560">Oxidoreductase</keyword>
<evidence type="ECO:0000313" key="3">
    <source>
        <dbReference type="Proteomes" id="UP000345637"/>
    </source>
</evidence>